<feature type="repeat" description="PPR" evidence="2">
    <location>
        <begin position="223"/>
        <end position="257"/>
    </location>
</feature>
<evidence type="ECO:0000313" key="4">
    <source>
        <dbReference type="Proteomes" id="UP001327560"/>
    </source>
</evidence>
<reference evidence="3 4" key="1">
    <citation type="submission" date="2023-10" db="EMBL/GenBank/DDBJ databases">
        <title>Chromosome-scale genome assembly provides insights into flower coloration mechanisms of Canna indica.</title>
        <authorList>
            <person name="Li C."/>
        </authorList>
    </citation>
    <scope>NUCLEOTIDE SEQUENCE [LARGE SCALE GENOMIC DNA]</scope>
    <source>
        <tissue evidence="3">Flower</tissue>
    </source>
</reference>
<evidence type="ECO:0000256" key="2">
    <source>
        <dbReference type="PROSITE-ProRule" id="PRU00708"/>
    </source>
</evidence>
<dbReference type="InterPro" id="IPR046960">
    <property type="entry name" value="PPR_At4g14850-like_plant"/>
</dbReference>
<feature type="repeat" description="PPR" evidence="2">
    <location>
        <begin position="59"/>
        <end position="93"/>
    </location>
</feature>
<dbReference type="InterPro" id="IPR046848">
    <property type="entry name" value="E_motif"/>
</dbReference>
<dbReference type="Pfam" id="PF20431">
    <property type="entry name" value="E_motif"/>
    <property type="match status" value="1"/>
</dbReference>
<dbReference type="InterPro" id="IPR002885">
    <property type="entry name" value="PPR_rpt"/>
</dbReference>
<dbReference type="Gene3D" id="1.25.40.10">
    <property type="entry name" value="Tetratricopeptide repeat domain"/>
    <property type="match status" value="5"/>
</dbReference>
<gene>
    <name evidence="3" type="ORF">Cni_G29076</name>
</gene>
<evidence type="ECO:0000313" key="3">
    <source>
        <dbReference type="EMBL" id="WOL20272.1"/>
    </source>
</evidence>
<feature type="repeat" description="PPR" evidence="2">
    <location>
        <begin position="124"/>
        <end position="158"/>
    </location>
</feature>
<dbReference type="Proteomes" id="UP001327560">
    <property type="component" value="Chromosome 9"/>
</dbReference>
<dbReference type="EMBL" id="CP136898">
    <property type="protein sequence ID" value="WOL20272.1"/>
    <property type="molecule type" value="Genomic_DNA"/>
</dbReference>
<evidence type="ECO:0000256" key="1">
    <source>
        <dbReference type="ARBA" id="ARBA00022737"/>
    </source>
</evidence>
<dbReference type="SUPFAM" id="SSF48452">
    <property type="entry name" value="TPR-like"/>
    <property type="match status" value="1"/>
</dbReference>
<feature type="repeat" description="PPR" evidence="2">
    <location>
        <begin position="466"/>
        <end position="500"/>
    </location>
</feature>
<dbReference type="Pfam" id="PF13041">
    <property type="entry name" value="PPR_2"/>
    <property type="match status" value="3"/>
</dbReference>
<dbReference type="FunFam" id="1.25.40.10:FF:000344">
    <property type="entry name" value="Pentatricopeptide repeat-containing protein"/>
    <property type="match status" value="1"/>
</dbReference>
<dbReference type="PROSITE" id="PS51375">
    <property type="entry name" value="PPR"/>
    <property type="match status" value="6"/>
</dbReference>
<accession>A0AAQ3L6K2</accession>
<dbReference type="InterPro" id="IPR011990">
    <property type="entry name" value="TPR-like_helical_dom_sf"/>
</dbReference>
<sequence length="683" mass="76711">MRRLALSAARSCAVPVSRPRPADSPLDVRRLNQALSRLIQSGRLRDARCLFDSVPDKRNVVTWNSMIGGYVRHRELAEARKLFDEMPQRDVVSWNSILAGYVLSRDPGELKEARRLFNRMPTRDIISWNTMLTGYARNGRMDEAMRLFGRMPNANVVSWNTVITGFLGIGDVQRALDLFEKMPVRDNASLNALVSGLIRNNRLEEAEEFLLGNRGIGKEIDEAVDAYNTLIAGYAQRGNVEKARRLFDLIPHGPYQNASADAKKMQDKTFERNVVSWNSMIMCYVKAGDLVAARTLFNEMPVRDLISWNTMIAAYAQDAAMDEAEALFKEIPNPDAWTWNSMICGFTQKGQLEHARELFDKMPHKSIISWNTMIAGYEQNGDYDGAIGLFANMQVAGERPDQHTLSAVLRACAGLAKLLLGTQLHQLISKIIIPDNPINNALITMYARCGKLMDAKAIFDNMGIRNVISWNAMIGGYAQHGQAREALELFKEMKQMHVKPTHITFIAILNACGNAGFVTEGRRQFDSMINDFGIMPTVEHYASLVDLVGRYGQLKDAMEIINNMSVKPDKAVWGALLGACRVHNNVALAQVAAKALVEIEPESSAPYVLLHNMHADEGKWDKANEIRKTMNENKVLKQAGYSWIEMHNKVHIFVSGDTTHPLSHEIFSLIESFNKTIRDLQVD</sequence>
<dbReference type="PANTHER" id="PTHR47926">
    <property type="entry name" value="PENTATRICOPEPTIDE REPEAT-CONTAINING PROTEIN"/>
    <property type="match status" value="1"/>
</dbReference>
<dbReference type="Pfam" id="PF01535">
    <property type="entry name" value="PPR"/>
    <property type="match status" value="9"/>
</dbReference>
<dbReference type="AlphaFoldDB" id="A0AAQ3L6K2"/>
<dbReference type="NCBIfam" id="TIGR00756">
    <property type="entry name" value="PPR"/>
    <property type="match status" value="8"/>
</dbReference>
<dbReference type="GO" id="GO:0003723">
    <property type="term" value="F:RNA binding"/>
    <property type="evidence" value="ECO:0007669"/>
    <property type="project" value="InterPro"/>
</dbReference>
<proteinExistence type="predicted"/>
<dbReference type="GO" id="GO:0009451">
    <property type="term" value="P:RNA modification"/>
    <property type="evidence" value="ECO:0007669"/>
    <property type="project" value="InterPro"/>
</dbReference>
<dbReference type="PANTHER" id="PTHR47926:SF468">
    <property type="entry name" value="PENTATRICOPEPTIDE REPEAT-CONTAINING PROTEIN"/>
    <property type="match status" value="1"/>
</dbReference>
<feature type="repeat" description="PPR" evidence="2">
    <location>
        <begin position="273"/>
        <end position="307"/>
    </location>
</feature>
<protein>
    <submittedName>
        <fullName evidence="3">Pentatricopeptide repeat-containing protein</fullName>
    </submittedName>
</protein>
<keyword evidence="1" id="KW-0677">Repeat</keyword>
<organism evidence="3 4">
    <name type="scientific">Canna indica</name>
    <name type="common">Indian-shot</name>
    <dbReference type="NCBI Taxonomy" id="4628"/>
    <lineage>
        <taxon>Eukaryota</taxon>
        <taxon>Viridiplantae</taxon>
        <taxon>Streptophyta</taxon>
        <taxon>Embryophyta</taxon>
        <taxon>Tracheophyta</taxon>
        <taxon>Spermatophyta</taxon>
        <taxon>Magnoliopsida</taxon>
        <taxon>Liliopsida</taxon>
        <taxon>Zingiberales</taxon>
        <taxon>Cannaceae</taxon>
        <taxon>Canna</taxon>
    </lineage>
</organism>
<name>A0AAQ3L6K2_9LILI</name>
<keyword evidence="4" id="KW-1185">Reference proteome</keyword>
<dbReference type="FunFam" id="1.25.40.10:FF:000280">
    <property type="entry name" value="Pentatricopeptide repeat-containing protein"/>
    <property type="match status" value="1"/>
</dbReference>
<feature type="repeat" description="PPR" evidence="2">
    <location>
        <begin position="335"/>
        <end position="369"/>
    </location>
</feature>